<evidence type="ECO:0000256" key="5">
    <source>
        <dbReference type="ARBA" id="ARBA00022679"/>
    </source>
</evidence>
<comment type="catalytic activity">
    <reaction evidence="9">
        <text>L-threonyl-[protein] + ATP = O-phospho-L-threonyl-[protein] + ADP + H(+)</text>
        <dbReference type="Rhea" id="RHEA:46608"/>
        <dbReference type="Rhea" id="RHEA-COMP:11060"/>
        <dbReference type="Rhea" id="RHEA-COMP:11605"/>
        <dbReference type="ChEBI" id="CHEBI:15378"/>
        <dbReference type="ChEBI" id="CHEBI:30013"/>
        <dbReference type="ChEBI" id="CHEBI:30616"/>
        <dbReference type="ChEBI" id="CHEBI:61977"/>
        <dbReference type="ChEBI" id="CHEBI:456216"/>
        <dbReference type="EC" id="2.7.11.1"/>
    </reaction>
</comment>
<dbReference type="Gene3D" id="1.10.510.10">
    <property type="entry name" value="Transferase(Phosphotransferase) domain 1"/>
    <property type="match status" value="1"/>
</dbReference>
<evidence type="ECO:0000256" key="2">
    <source>
        <dbReference type="ARBA" id="ARBA00012513"/>
    </source>
</evidence>
<organism evidence="14 15">
    <name type="scientific">Globodera rostochiensis</name>
    <name type="common">Golden nematode worm</name>
    <name type="synonym">Heterodera rostochiensis</name>
    <dbReference type="NCBI Taxonomy" id="31243"/>
    <lineage>
        <taxon>Eukaryota</taxon>
        <taxon>Metazoa</taxon>
        <taxon>Ecdysozoa</taxon>
        <taxon>Nematoda</taxon>
        <taxon>Chromadorea</taxon>
        <taxon>Rhabditida</taxon>
        <taxon>Tylenchina</taxon>
        <taxon>Tylenchomorpha</taxon>
        <taxon>Tylenchoidea</taxon>
        <taxon>Heteroderidae</taxon>
        <taxon>Heteroderinae</taxon>
        <taxon>Globodera</taxon>
    </lineage>
</organism>
<dbReference type="Pfam" id="PF00069">
    <property type="entry name" value="Pkinase"/>
    <property type="match status" value="1"/>
</dbReference>
<dbReference type="GO" id="GO:0005737">
    <property type="term" value="C:cytoplasm"/>
    <property type="evidence" value="ECO:0007669"/>
    <property type="project" value="UniProtKB-SubCell"/>
</dbReference>
<dbReference type="WBParaSite" id="Gr19_v10_g2269.t1">
    <property type="protein sequence ID" value="Gr19_v10_g2269.t1"/>
    <property type="gene ID" value="Gr19_v10_g2269"/>
</dbReference>
<protein>
    <recommendedName>
        <fullName evidence="2">non-specific serine/threonine protein kinase</fullName>
        <ecNumber evidence="2">2.7.11.1</ecNumber>
    </recommendedName>
</protein>
<evidence type="ECO:0000256" key="9">
    <source>
        <dbReference type="ARBA" id="ARBA00047899"/>
    </source>
</evidence>
<reference evidence="15" key="1">
    <citation type="submission" date="2022-11" db="UniProtKB">
        <authorList>
            <consortium name="WormBaseParasite"/>
        </authorList>
    </citation>
    <scope>IDENTIFICATION</scope>
</reference>
<dbReference type="SMART" id="SM00220">
    <property type="entry name" value="S_TKc"/>
    <property type="match status" value="1"/>
</dbReference>
<evidence type="ECO:0000256" key="8">
    <source>
        <dbReference type="ARBA" id="ARBA00022840"/>
    </source>
</evidence>
<evidence type="ECO:0000256" key="4">
    <source>
        <dbReference type="ARBA" id="ARBA00022527"/>
    </source>
</evidence>
<evidence type="ECO:0000313" key="15">
    <source>
        <dbReference type="WBParaSite" id="Gr19_v10_g2269.t1"/>
    </source>
</evidence>
<keyword evidence="4" id="KW-0723">Serine/threonine-protein kinase</keyword>
<evidence type="ECO:0000256" key="3">
    <source>
        <dbReference type="ARBA" id="ARBA00022490"/>
    </source>
</evidence>
<dbReference type="GO" id="GO:0000226">
    <property type="term" value="P:microtubule cytoskeleton organization"/>
    <property type="evidence" value="ECO:0007669"/>
    <property type="project" value="TreeGrafter"/>
</dbReference>
<sequence>MDDHRKLYRRIFSFERFIRNLTRSFSTMCDSSTVSGGVGGVAAVDMGAAVAAAAAAAHAEQSGACGSAVTSASVLLAKRERRLRLEKVGSYRVGRTLGRGNFAHVRVAYHEVANAKVAMKIVDKRSLDEENLAKIEREIQILQQLNHPFIVRLHEVIRTERYLYIVTEYVSNGELFDMLMDRGRQTEAESRRLFQQIVSAVAYCHARGIVHRDLKAENLLLDMRGNIKIIDFGFSNHHQPGQLLSTWCGSPPYAAPELLLAQEYDGRQSDVWSLGVILYILVTAGFPFPGDSVDKLKRAVLSDHLKIPFWVSVECSDLIRKMLTVQPAKRCTLHYVIQHKWMQCDMPEQIKHLLLLAAAQNVPTSASSPTVHHQHQQQQNHHVGRVQQQVDPTVLIFMQQHTGWSDEQIAEEVLGRNYESPVFGTYELLLTRLSDIRNAEAVAAVATAICINNSGGSGSGSSTNLQLDSEYARRGSRGSIISGRAIVEPAEQQQHATIPAHHLAKLSLSTSPDYQDTDDSDNSASDWGVVLAPSVSSNDVPSSQYPAAAASVSAAATAQRQTSYKSTRHRAYRRGARAAGAAQATVMAPTAELERHQQQQQQQQSEQHQRMTYAALEQQYHQLNPLLNAAAQQFAVDTTRVAWANAAAGWCSVTVGLKRVNFTYFQFFAAALFASQLQQQHSCSSDATRQQLQHAAALNLVSLQNFPFVDYAARMMHVPTQERRASANEALLGLNSYAHLLAACSTMGMGGGNGNGGSGGGGNGAATVADGSGTVAATYSGTATAAATTTSAVDQQHTRCSSSQSTLSSNSPRQSSGAVVAAQVPPAQQHKHQQRNHHHHHHHRTSYHQQPCRSVEEEGEFYLSRQRGSGKRNTVHSITGGLSLVGTSAGGCGSGGGGGGAANGRASPQQSAVAVAIRGAAANGSQPLQSAAFQRHTRTPYAKQASSICSGMVTGGERRSSWASSSAGSAALAINAQQHAQLERLYCQSIGQANSSGTSSESNGGGACMSSVQQLQHEFQKLCANTKEGSPTAGTAAVASANACSSSKHNIPSAFGDALNSANLLTDSTSMTTTTVSSADAAAAAPSVVQQMPRAPTISITDENNHQQSLLGSALYDQQQQLLLSAILAQQHAAASGNMSSESQFSQSLPHQRPATVCGFTSSSVQQQQQQHHSVCSSPIDDCSSAPMSAASSQQHQRPLKFVYIPVSIRTALERLQRVVDAHKLLCELQSDEPSMGPENVNAIRVRVAPLGEQPAQTTILELILFRMDQSPNISRASFTHVQGDTGEFEGLKQTLMSVFNECRLKFLDPDIFSMPLRKEIHSQMDEIGFVLFSSSLNRMSSSALCFHHYLLLKMHTSIDDSNKEISFCF</sequence>
<accession>A0A914HMZ1</accession>
<evidence type="ECO:0000256" key="12">
    <source>
        <dbReference type="SAM" id="MobiDB-lite"/>
    </source>
</evidence>
<feature type="binding site" evidence="11">
    <location>
        <position position="120"/>
    </location>
    <ligand>
        <name>ATP</name>
        <dbReference type="ChEBI" id="CHEBI:30616"/>
    </ligand>
</feature>
<dbReference type="GO" id="GO:0005524">
    <property type="term" value="F:ATP binding"/>
    <property type="evidence" value="ECO:0007669"/>
    <property type="project" value="UniProtKB-UniRule"/>
</dbReference>
<dbReference type="InterPro" id="IPR008271">
    <property type="entry name" value="Ser/Thr_kinase_AS"/>
</dbReference>
<dbReference type="GO" id="GO:0050321">
    <property type="term" value="F:tau-protein kinase activity"/>
    <property type="evidence" value="ECO:0007669"/>
    <property type="project" value="TreeGrafter"/>
</dbReference>
<feature type="domain" description="Protein kinase" evidence="13">
    <location>
        <begin position="91"/>
        <end position="342"/>
    </location>
</feature>
<proteinExistence type="predicted"/>
<evidence type="ECO:0000256" key="1">
    <source>
        <dbReference type="ARBA" id="ARBA00004496"/>
    </source>
</evidence>
<comment type="subcellular location">
    <subcellularLocation>
        <location evidence="1">Cytoplasm</location>
    </subcellularLocation>
</comment>
<evidence type="ECO:0000313" key="14">
    <source>
        <dbReference type="Proteomes" id="UP000887572"/>
    </source>
</evidence>
<dbReference type="PROSITE" id="PS00108">
    <property type="entry name" value="PROTEIN_KINASE_ST"/>
    <property type="match status" value="1"/>
</dbReference>
<dbReference type="InterPro" id="IPR000719">
    <property type="entry name" value="Prot_kinase_dom"/>
</dbReference>
<feature type="region of interest" description="Disordered" evidence="12">
    <location>
        <begin position="1169"/>
        <end position="1192"/>
    </location>
</feature>
<keyword evidence="5" id="KW-0808">Transferase</keyword>
<dbReference type="FunFam" id="1.10.510.10:FF:001222">
    <property type="entry name" value="Serine/threonine-protein kinase ppk25"/>
    <property type="match status" value="1"/>
</dbReference>
<keyword evidence="14" id="KW-1185">Reference proteome</keyword>
<evidence type="ECO:0000256" key="6">
    <source>
        <dbReference type="ARBA" id="ARBA00022741"/>
    </source>
</evidence>
<dbReference type="FunFam" id="3.30.200.20:FF:000003">
    <property type="entry name" value="Non-specific serine/threonine protein kinase"/>
    <property type="match status" value="1"/>
</dbReference>
<dbReference type="PANTHER" id="PTHR24346">
    <property type="entry name" value="MAP/MICROTUBULE AFFINITY-REGULATING KINASE"/>
    <property type="match status" value="1"/>
</dbReference>
<feature type="compositionally biased region" description="Low complexity" evidence="12">
    <location>
        <begin position="581"/>
        <end position="591"/>
    </location>
</feature>
<dbReference type="PROSITE" id="PS50011">
    <property type="entry name" value="PROTEIN_KINASE_DOM"/>
    <property type="match status" value="1"/>
</dbReference>
<name>A0A914HMZ1_GLORO</name>
<dbReference type="EC" id="2.7.11.1" evidence="2"/>
<keyword evidence="8 11" id="KW-0067">ATP-binding</keyword>
<keyword evidence="6 11" id="KW-0547">Nucleotide-binding</keyword>
<dbReference type="InterPro" id="IPR011009">
    <property type="entry name" value="Kinase-like_dom_sf"/>
</dbReference>
<keyword evidence="7" id="KW-0418">Kinase</keyword>
<dbReference type="GO" id="GO:0035556">
    <property type="term" value="P:intracellular signal transduction"/>
    <property type="evidence" value="ECO:0007669"/>
    <property type="project" value="TreeGrafter"/>
</dbReference>
<evidence type="ECO:0000256" key="11">
    <source>
        <dbReference type="PROSITE-ProRule" id="PRU10141"/>
    </source>
</evidence>
<feature type="compositionally biased region" description="Basic residues" evidence="12">
    <location>
        <begin position="829"/>
        <end position="846"/>
    </location>
</feature>
<dbReference type="PROSITE" id="PS00107">
    <property type="entry name" value="PROTEIN_KINASE_ATP"/>
    <property type="match status" value="1"/>
</dbReference>
<comment type="catalytic activity">
    <reaction evidence="10">
        <text>L-seryl-[protein] + ATP = O-phospho-L-seryl-[protein] + ADP + H(+)</text>
        <dbReference type="Rhea" id="RHEA:17989"/>
        <dbReference type="Rhea" id="RHEA-COMP:9863"/>
        <dbReference type="Rhea" id="RHEA-COMP:11604"/>
        <dbReference type="ChEBI" id="CHEBI:15378"/>
        <dbReference type="ChEBI" id="CHEBI:29999"/>
        <dbReference type="ChEBI" id="CHEBI:30616"/>
        <dbReference type="ChEBI" id="CHEBI:83421"/>
        <dbReference type="ChEBI" id="CHEBI:456216"/>
        <dbReference type="EC" id="2.7.11.1"/>
    </reaction>
</comment>
<feature type="region of interest" description="Disordered" evidence="12">
    <location>
        <begin position="581"/>
        <end position="610"/>
    </location>
</feature>
<evidence type="ECO:0000259" key="13">
    <source>
        <dbReference type="PROSITE" id="PS50011"/>
    </source>
</evidence>
<dbReference type="SUPFAM" id="SSF56112">
    <property type="entry name" value="Protein kinase-like (PK-like)"/>
    <property type="match status" value="1"/>
</dbReference>
<keyword evidence="3" id="KW-0963">Cytoplasm</keyword>
<dbReference type="Proteomes" id="UP000887572">
    <property type="component" value="Unplaced"/>
</dbReference>
<dbReference type="InterPro" id="IPR017441">
    <property type="entry name" value="Protein_kinase_ATP_BS"/>
</dbReference>
<evidence type="ECO:0000256" key="7">
    <source>
        <dbReference type="ARBA" id="ARBA00022777"/>
    </source>
</evidence>
<feature type="compositionally biased region" description="Low complexity" evidence="12">
    <location>
        <begin position="801"/>
        <end position="828"/>
    </location>
</feature>
<feature type="region of interest" description="Disordered" evidence="12">
    <location>
        <begin position="789"/>
        <end position="853"/>
    </location>
</feature>
<evidence type="ECO:0000256" key="10">
    <source>
        <dbReference type="ARBA" id="ARBA00048679"/>
    </source>
</evidence>
<dbReference type="PANTHER" id="PTHR24346:SF42">
    <property type="entry name" value="SERINE_THREONINE-PROTEIN KINASE SIK3"/>
    <property type="match status" value="1"/>
</dbReference>
<dbReference type="CDD" id="cd14003">
    <property type="entry name" value="STKc_AMPK-like"/>
    <property type="match status" value="1"/>
</dbReference>